<dbReference type="KEGG" id="poh:DPM16_03955"/>
<reference evidence="2" key="4">
    <citation type="journal article" date="2021" name="Genome Biol. Evol.">
        <title>Continental-Scale Gene Flow Prevents Allopatric Divergence of Pelagic Freshwater Bacteria.</title>
        <authorList>
            <person name="Hoetzinger M."/>
            <person name="Pitt A."/>
            <person name="Huemer A."/>
            <person name="Hahn M.W."/>
        </authorList>
    </citation>
    <scope>NUCLEOTIDE SEQUENCE</scope>
    <source>
        <strain evidence="3">AP-YLGG-20-G6</strain>
        <strain evidence="2">SM1-W8</strain>
    </source>
</reference>
<evidence type="ECO:0000313" key="5">
    <source>
        <dbReference type="Proteomes" id="UP000248592"/>
    </source>
</evidence>
<dbReference type="AlphaFoldDB" id="A0A2Z4JLL4"/>
<dbReference type="CDD" id="cd00586">
    <property type="entry name" value="4HBT"/>
    <property type="match status" value="1"/>
</dbReference>
<sequence>MRIEIPENKKLVHESIIPIRWGDMDAYRHINNTVYFRYMEQARIEWIAAMGYSMDTTIEGMLMVNGFCNFIQQITYPGDLLVKTYVGNIGKSSVDVFNTMALTTEPEALCAAGGATMVWVDLQANKSMPWPKHVLDKLS</sequence>
<dbReference type="Gene3D" id="3.10.129.10">
    <property type="entry name" value="Hotdog Thioesterase"/>
    <property type="match status" value="1"/>
</dbReference>
<dbReference type="PANTHER" id="PTHR31793:SF24">
    <property type="entry name" value="LONG-CHAIN ACYL-COA THIOESTERASE FADM"/>
    <property type="match status" value="1"/>
</dbReference>
<dbReference type="GO" id="GO:0047617">
    <property type="term" value="F:fatty acyl-CoA hydrolase activity"/>
    <property type="evidence" value="ECO:0007669"/>
    <property type="project" value="TreeGrafter"/>
</dbReference>
<reference evidence="1" key="3">
    <citation type="journal article" date="2019" name="Int. J. Syst. Evol. Microbiol.">
        <title>Polynucleobacter paneuropaeus sp. nov., characterized by six strains isolated from freshwater lakes located along a 3000 km north-south cross-section across Europe.</title>
        <authorList>
            <person name="Hoetzinger M."/>
            <person name="Schmidt J."/>
            <person name="Pitt A."/>
            <person name="Koll U."/>
            <person name="Lang E."/>
            <person name="Hahn M.W."/>
        </authorList>
    </citation>
    <scope>NUCLEOTIDE SEQUENCE</scope>
    <source>
        <strain evidence="1">MG-25-Pas1-D2</strain>
    </source>
</reference>
<proteinExistence type="predicted"/>
<dbReference type="Proteomes" id="UP000783102">
    <property type="component" value="Unassembled WGS sequence"/>
</dbReference>
<dbReference type="PANTHER" id="PTHR31793">
    <property type="entry name" value="4-HYDROXYBENZOYL-COA THIOESTERASE FAMILY MEMBER"/>
    <property type="match status" value="1"/>
</dbReference>
<dbReference type="EMBL" id="JAANGI010000001">
    <property type="protein sequence ID" value="MBT8590595.1"/>
    <property type="molecule type" value="Genomic_DNA"/>
</dbReference>
<keyword evidence="6" id="KW-1185">Reference proteome</keyword>
<dbReference type="RefSeq" id="WP_112203935.1">
    <property type="nucleotide sequence ID" value="NZ_CBCSBS010000001.1"/>
</dbReference>
<evidence type="ECO:0000313" key="2">
    <source>
        <dbReference type="EMBL" id="MBT8550764.1"/>
    </source>
</evidence>
<organism evidence="1 5">
    <name type="scientific">Polynucleobacter paneuropaeus</name>
    <dbReference type="NCBI Taxonomy" id="2527775"/>
    <lineage>
        <taxon>Bacteria</taxon>
        <taxon>Pseudomonadati</taxon>
        <taxon>Pseudomonadota</taxon>
        <taxon>Betaproteobacteria</taxon>
        <taxon>Burkholderiales</taxon>
        <taxon>Burkholderiaceae</taxon>
        <taxon>Polynucleobacter</taxon>
    </lineage>
</organism>
<dbReference type="Proteomes" id="UP000762271">
    <property type="component" value="Unassembled WGS sequence"/>
</dbReference>
<dbReference type="InterPro" id="IPR050563">
    <property type="entry name" value="4-hydroxybenzoyl-CoA_TE"/>
</dbReference>
<dbReference type="EMBL" id="CP030085">
    <property type="protein sequence ID" value="AWW49812.1"/>
    <property type="molecule type" value="Genomic_DNA"/>
</dbReference>
<dbReference type="Pfam" id="PF13279">
    <property type="entry name" value="4HBT_2"/>
    <property type="match status" value="1"/>
</dbReference>
<evidence type="ECO:0000313" key="1">
    <source>
        <dbReference type="EMBL" id="AWW49812.1"/>
    </source>
</evidence>
<evidence type="ECO:0000313" key="6">
    <source>
        <dbReference type="Proteomes" id="UP000251072"/>
    </source>
</evidence>
<evidence type="ECO:0000313" key="3">
    <source>
        <dbReference type="EMBL" id="MBT8590595.1"/>
    </source>
</evidence>
<dbReference type="OrthoDB" id="9799036at2"/>
<dbReference type="SUPFAM" id="SSF54637">
    <property type="entry name" value="Thioesterase/thiol ester dehydrase-isomerase"/>
    <property type="match status" value="1"/>
</dbReference>
<dbReference type="Proteomes" id="UP000251072">
    <property type="component" value="Unassembled WGS sequence"/>
</dbReference>
<dbReference type="GeneID" id="66832125"/>
<accession>A0A2Z4JLL4</accession>
<name>A0A2Z4JLL4_9BURK</name>
<reference evidence="5" key="1">
    <citation type="submission" date="2018-06" db="EMBL/GenBank/DDBJ databases">
        <title>Description of a new Polynucleobacter species.</title>
        <authorList>
            <person name="Hahn M.W."/>
        </authorList>
    </citation>
    <scope>NUCLEOTIDE SEQUENCE [LARGE SCALE GENOMIC DNA]</scope>
    <source>
        <strain evidence="5">MG-25-Pas1-D2</strain>
    </source>
</reference>
<protein>
    <submittedName>
        <fullName evidence="1">Acyl-CoA thioesterase</fullName>
    </submittedName>
</protein>
<dbReference type="EMBL" id="QMCH01000003">
    <property type="protein sequence ID" value="RAZ42210.1"/>
    <property type="molecule type" value="Genomic_DNA"/>
</dbReference>
<reference evidence="4 6" key="2">
    <citation type="submission" date="2018-06" db="EMBL/GenBank/DDBJ databases">
        <title>Genome of strain Polynucleobacter sp. FUKU-NW-11.</title>
        <authorList>
            <person name="Hahn M.W."/>
        </authorList>
    </citation>
    <scope>NUCLEOTIDE SEQUENCE [LARGE SCALE GENOMIC DNA]</scope>
    <source>
        <strain evidence="4">FUKU-NW-11</strain>
        <strain evidence="6">FUKU-NW11</strain>
    </source>
</reference>
<gene>
    <name evidence="4" type="ORF">DP176_06530</name>
    <name evidence="3" type="ORF">G6693_01490</name>
    <name evidence="2" type="ORF">G6731_02135</name>
    <name evidence="1" type="ORF">Pas1_05125</name>
</gene>
<dbReference type="EMBL" id="JAANEY010000001">
    <property type="protein sequence ID" value="MBT8550764.1"/>
    <property type="molecule type" value="Genomic_DNA"/>
</dbReference>
<dbReference type="Proteomes" id="UP000248592">
    <property type="component" value="Chromosome"/>
</dbReference>
<dbReference type="InterPro" id="IPR029069">
    <property type="entry name" value="HotDog_dom_sf"/>
</dbReference>
<evidence type="ECO:0000313" key="4">
    <source>
        <dbReference type="EMBL" id="RAZ42210.1"/>
    </source>
</evidence>